<keyword evidence="2" id="KW-0548">Nucleotidyltransferase</keyword>
<name>A0AAV4ETM5_9GAST</name>
<evidence type="ECO:0000256" key="2">
    <source>
        <dbReference type="ARBA" id="ARBA00022695"/>
    </source>
</evidence>
<evidence type="ECO:0000313" key="9">
    <source>
        <dbReference type="Proteomes" id="UP000762676"/>
    </source>
</evidence>
<dbReference type="GO" id="GO:0003964">
    <property type="term" value="F:RNA-directed DNA polymerase activity"/>
    <property type="evidence" value="ECO:0007669"/>
    <property type="project" value="UniProtKB-KW"/>
</dbReference>
<proteinExistence type="predicted"/>
<dbReference type="PANTHER" id="PTHR37984">
    <property type="entry name" value="PROTEIN CBG26694"/>
    <property type="match status" value="1"/>
</dbReference>
<dbReference type="AlphaFoldDB" id="A0AAV4ETM5"/>
<dbReference type="GO" id="GO:0004519">
    <property type="term" value="F:endonuclease activity"/>
    <property type="evidence" value="ECO:0007669"/>
    <property type="project" value="UniProtKB-KW"/>
</dbReference>
<dbReference type="InterPro" id="IPR041373">
    <property type="entry name" value="RT_RNaseH"/>
</dbReference>
<dbReference type="InterPro" id="IPR050951">
    <property type="entry name" value="Retrovirus_Pol_polyprotein"/>
</dbReference>
<evidence type="ECO:0000256" key="6">
    <source>
        <dbReference type="ARBA" id="ARBA00022918"/>
    </source>
</evidence>
<sequence length="122" mass="14166">MMAVIYKLEKFDQYTYGQNVTIINDHKPLEQIIKKPLSQAPTRLQKLLMRAGRYDCEFRWIQGAHLCVADYLSRGCPSVKVEDDAENEVDCHLIKNSTCLPDVHMDKIKKMHPVRPDFESTD</sequence>
<evidence type="ECO:0000256" key="3">
    <source>
        <dbReference type="ARBA" id="ARBA00022722"/>
    </source>
</evidence>
<evidence type="ECO:0000259" key="7">
    <source>
        <dbReference type="Pfam" id="PF17917"/>
    </source>
</evidence>
<keyword evidence="4" id="KW-0255">Endonuclease</keyword>
<accession>A0AAV4ETM5</accession>
<protein>
    <submittedName>
        <fullName evidence="8">Retrovirus-related Pol polyprotein from transposon 297-like Protein</fullName>
    </submittedName>
</protein>
<dbReference type="EMBL" id="BMAT01010958">
    <property type="protein sequence ID" value="GFR63970.1"/>
    <property type="molecule type" value="Genomic_DNA"/>
</dbReference>
<dbReference type="GO" id="GO:0016787">
    <property type="term" value="F:hydrolase activity"/>
    <property type="evidence" value="ECO:0007669"/>
    <property type="project" value="UniProtKB-KW"/>
</dbReference>
<evidence type="ECO:0000256" key="4">
    <source>
        <dbReference type="ARBA" id="ARBA00022759"/>
    </source>
</evidence>
<dbReference type="Proteomes" id="UP000762676">
    <property type="component" value="Unassembled WGS sequence"/>
</dbReference>
<dbReference type="PANTHER" id="PTHR37984:SF8">
    <property type="entry name" value="CCHC-TYPE DOMAIN-CONTAINING PROTEIN"/>
    <property type="match status" value="1"/>
</dbReference>
<gene>
    <name evidence="8" type="ORF">ElyMa_005495600</name>
</gene>
<dbReference type="Pfam" id="PF17917">
    <property type="entry name" value="RT_RNaseH"/>
    <property type="match status" value="1"/>
</dbReference>
<keyword evidence="5" id="KW-0378">Hydrolase</keyword>
<comment type="caution">
    <text evidence="8">The sequence shown here is derived from an EMBL/GenBank/DDBJ whole genome shotgun (WGS) entry which is preliminary data.</text>
</comment>
<feature type="domain" description="Reverse transcriptase RNase H-like" evidence="7">
    <location>
        <begin position="1"/>
        <end position="49"/>
    </location>
</feature>
<evidence type="ECO:0000256" key="1">
    <source>
        <dbReference type="ARBA" id="ARBA00022679"/>
    </source>
</evidence>
<evidence type="ECO:0000256" key="5">
    <source>
        <dbReference type="ARBA" id="ARBA00022801"/>
    </source>
</evidence>
<evidence type="ECO:0000313" key="8">
    <source>
        <dbReference type="EMBL" id="GFR63970.1"/>
    </source>
</evidence>
<keyword evidence="6" id="KW-0695">RNA-directed DNA polymerase</keyword>
<reference evidence="8 9" key="1">
    <citation type="journal article" date="2021" name="Elife">
        <title>Chloroplast acquisition without the gene transfer in kleptoplastic sea slugs, Plakobranchus ocellatus.</title>
        <authorList>
            <person name="Maeda T."/>
            <person name="Takahashi S."/>
            <person name="Yoshida T."/>
            <person name="Shimamura S."/>
            <person name="Takaki Y."/>
            <person name="Nagai Y."/>
            <person name="Toyoda A."/>
            <person name="Suzuki Y."/>
            <person name="Arimoto A."/>
            <person name="Ishii H."/>
            <person name="Satoh N."/>
            <person name="Nishiyama T."/>
            <person name="Hasebe M."/>
            <person name="Maruyama T."/>
            <person name="Minagawa J."/>
            <person name="Obokata J."/>
            <person name="Shigenobu S."/>
        </authorList>
    </citation>
    <scope>NUCLEOTIDE SEQUENCE [LARGE SCALE GENOMIC DNA]</scope>
</reference>
<keyword evidence="3" id="KW-0540">Nuclease</keyword>
<organism evidence="8 9">
    <name type="scientific">Elysia marginata</name>
    <dbReference type="NCBI Taxonomy" id="1093978"/>
    <lineage>
        <taxon>Eukaryota</taxon>
        <taxon>Metazoa</taxon>
        <taxon>Spiralia</taxon>
        <taxon>Lophotrochozoa</taxon>
        <taxon>Mollusca</taxon>
        <taxon>Gastropoda</taxon>
        <taxon>Heterobranchia</taxon>
        <taxon>Euthyneura</taxon>
        <taxon>Panpulmonata</taxon>
        <taxon>Sacoglossa</taxon>
        <taxon>Placobranchoidea</taxon>
        <taxon>Plakobranchidae</taxon>
        <taxon>Elysia</taxon>
    </lineage>
</organism>
<keyword evidence="1" id="KW-0808">Transferase</keyword>
<keyword evidence="9" id="KW-1185">Reference proteome</keyword>